<proteinExistence type="predicted"/>
<evidence type="ECO:0000256" key="1">
    <source>
        <dbReference type="SAM" id="SignalP"/>
    </source>
</evidence>
<keyword evidence="1" id="KW-0732">Signal</keyword>
<gene>
    <name evidence="3" type="ORF">FC44_GL001758</name>
</gene>
<organism evidence="3 4">
    <name type="scientific">Lactobacillus intestinalis DSM 6629</name>
    <dbReference type="NCBI Taxonomy" id="1423761"/>
    <lineage>
        <taxon>Bacteria</taxon>
        <taxon>Bacillati</taxon>
        <taxon>Bacillota</taxon>
        <taxon>Bacilli</taxon>
        <taxon>Lactobacillales</taxon>
        <taxon>Lactobacillaceae</taxon>
        <taxon>Lactobacillus</taxon>
    </lineage>
</organism>
<name>A0ABR5PPE9_9LACO</name>
<feature type="domain" description="GW" evidence="2">
    <location>
        <begin position="30"/>
        <end position="101"/>
    </location>
</feature>
<dbReference type="EMBL" id="AZGN01000047">
    <property type="protein sequence ID" value="KRM32338.1"/>
    <property type="molecule type" value="Genomic_DNA"/>
</dbReference>
<dbReference type="Proteomes" id="UP000051735">
    <property type="component" value="Unassembled WGS sequence"/>
</dbReference>
<sequence length="498" mass="56703">MMIKKRIYLLTAAATMTISLMGFSHNSVQAARYNAKVVDKGSYGIYANLGKRGPSGYMGNTGALRYSNFQSGTTRQSGSSRYCYVYINGHKAGWVNENAFEKNKISVAKNVSLVYNPNYTYNVRDALNYATDAHGNAIDIRKVHVNHPSISSRDIGTHIIKYSYGKAHATSKVIVRSDKKEGIAKANAKPQKGRSYTTWKTHYKTSGNWGNSFAPETTDHTLKSGGLTLKTVFYQPATLNVDGSVEGSTGPTPEGLAVSQNRMYLAMYKHVYYNHARIISYNLNGIPKYELQKLPWLPWNEFYNLSKGIKFSPYIKMGHGQTFSATDKYLYVIANNHLLTNSSKSEEIMRINKNNLQIGKIWTFKIWNRDANHPRYIHNAVFVNDHEFYAVFHNSAMKRFEYWRVTRHGNEWHPKEVGASGSDFMRNGSPVQGFTYDKRKNQFYLAFNDYILNIAKNGKLLRTSHFNSGREIEGISATNHDLYVELAERPELFRGWIK</sequence>
<evidence type="ECO:0000259" key="2">
    <source>
        <dbReference type="Pfam" id="PF13457"/>
    </source>
</evidence>
<dbReference type="GeneID" id="75116886"/>
<accession>A0ABR5PPE9</accession>
<dbReference type="InterPro" id="IPR025987">
    <property type="entry name" value="GW_dom"/>
</dbReference>
<keyword evidence="4" id="KW-1185">Reference proteome</keyword>
<feature type="chain" id="PRO_5046343367" description="GW domain-containing protein" evidence="1">
    <location>
        <begin position="31"/>
        <end position="498"/>
    </location>
</feature>
<comment type="caution">
    <text evidence="3">The sequence shown here is derived from an EMBL/GenBank/DDBJ whole genome shotgun (WGS) entry which is preliminary data.</text>
</comment>
<feature type="signal peptide" evidence="1">
    <location>
        <begin position="1"/>
        <end position="30"/>
    </location>
</feature>
<protein>
    <recommendedName>
        <fullName evidence="2">GW domain-containing protein</fullName>
    </recommendedName>
</protein>
<dbReference type="Pfam" id="PF13457">
    <property type="entry name" value="GW"/>
    <property type="match status" value="1"/>
</dbReference>
<evidence type="ECO:0000313" key="3">
    <source>
        <dbReference type="EMBL" id="KRM32338.1"/>
    </source>
</evidence>
<dbReference type="RefSeq" id="WP_236695274.1">
    <property type="nucleotide sequence ID" value="NZ_AZGN01000047.1"/>
</dbReference>
<evidence type="ECO:0000313" key="4">
    <source>
        <dbReference type="Proteomes" id="UP000051735"/>
    </source>
</evidence>
<reference evidence="3 4" key="1">
    <citation type="journal article" date="2015" name="Genome Announc.">
        <title>Expanding the biotechnology potential of lactobacilli through comparative genomics of 213 strains and associated genera.</title>
        <authorList>
            <person name="Sun Z."/>
            <person name="Harris H.M."/>
            <person name="McCann A."/>
            <person name="Guo C."/>
            <person name="Argimon S."/>
            <person name="Zhang W."/>
            <person name="Yang X."/>
            <person name="Jeffery I.B."/>
            <person name="Cooney J.C."/>
            <person name="Kagawa T.F."/>
            <person name="Liu W."/>
            <person name="Song Y."/>
            <person name="Salvetti E."/>
            <person name="Wrobel A."/>
            <person name="Rasinkangas P."/>
            <person name="Parkhill J."/>
            <person name="Rea M.C."/>
            <person name="O'Sullivan O."/>
            <person name="Ritari J."/>
            <person name="Douillard F.P."/>
            <person name="Paul Ross R."/>
            <person name="Yang R."/>
            <person name="Briner A.E."/>
            <person name="Felis G.E."/>
            <person name="de Vos W.M."/>
            <person name="Barrangou R."/>
            <person name="Klaenhammer T.R."/>
            <person name="Caufield P.W."/>
            <person name="Cui Y."/>
            <person name="Zhang H."/>
            <person name="O'Toole P.W."/>
        </authorList>
    </citation>
    <scope>NUCLEOTIDE SEQUENCE [LARGE SCALE GENOMIC DNA]</scope>
    <source>
        <strain evidence="3 4">DSM 6629</strain>
    </source>
</reference>